<name>A0A2Z6R3P6_9GLOM</name>
<evidence type="ECO:0000313" key="1">
    <source>
        <dbReference type="EMBL" id="GBB87398.1"/>
    </source>
</evidence>
<comment type="caution">
    <text evidence="1">The sequence shown here is derived from an EMBL/GenBank/DDBJ whole genome shotgun (WGS) entry which is preliminary data.</text>
</comment>
<organism evidence="1 2">
    <name type="scientific">Rhizophagus clarus</name>
    <dbReference type="NCBI Taxonomy" id="94130"/>
    <lineage>
        <taxon>Eukaryota</taxon>
        <taxon>Fungi</taxon>
        <taxon>Fungi incertae sedis</taxon>
        <taxon>Mucoromycota</taxon>
        <taxon>Glomeromycotina</taxon>
        <taxon>Glomeromycetes</taxon>
        <taxon>Glomerales</taxon>
        <taxon>Glomeraceae</taxon>
        <taxon>Rhizophagus</taxon>
    </lineage>
</organism>
<reference evidence="1 2" key="1">
    <citation type="submission" date="2017-11" db="EMBL/GenBank/DDBJ databases">
        <title>The genome of Rhizophagus clarus HR1 reveals common genetic basis of auxotrophy among arbuscular mycorrhizal fungi.</title>
        <authorList>
            <person name="Kobayashi Y."/>
        </authorList>
    </citation>
    <scope>NUCLEOTIDE SEQUENCE [LARGE SCALE GENOMIC DNA]</scope>
    <source>
        <strain evidence="1 2">HR1</strain>
    </source>
</reference>
<sequence>MPSDGDICLNGTKFHELIYFELTLPHGKICFVEECNPYDQILQKLTSRKLSKFCAWQRKAMNNALPTMDILQQRYPTIINQRIACWTCSSYVETNNLLWLCLTHLEILRPHIVTFAKQLSDTCDNGDFFIEQDINNNKIFQFSLTPTNTYDTKSVLPNVQTDYYYRVCFPISWKIQT</sequence>
<dbReference type="Proteomes" id="UP000247702">
    <property type="component" value="Unassembled WGS sequence"/>
</dbReference>
<protein>
    <submittedName>
        <fullName evidence="1">Uncharacterized protein</fullName>
    </submittedName>
</protein>
<evidence type="ECO:0000313" key="2">
    <source>
        <dbReference type="Proteomes" id="UP000247702"/>
    </source>
</evidence>
<keyword evidence="2" id="KW-1185">Reference proteome</keyword>
<dbReference type="EMBL" id="BEXD01000432">
    <property type="protein sequence ID" value="GBB87398.1"/>
    <property type="molecule type" value="Genomic_DNA"/>
</dbReference>
<accession>A0A2Z6R3P6</accession>
<proteinExistence type="predicted"/>
<dbReference type="AlphaFoldDB" id="A0A2Z6R3P6"/>
<gene>
    <name evidence="1" type="ORF">RclHR1_13870001</name>
</gene>